<reference evidence="1 2" key="1">
    <citation type="submission" date="2020-04" db="EMBL/GenBank/DDBJ databases">
        <title>Acinetobacter Taxon 24.</title>
        <authorList>
            <person name="Nemec A."/>
            <person name="Radolfova-Krizova L."/>
            <person name="Higgins P.G."/>
            <person name="Spanelova P."/>
        </authorList>
    </citation>
    <scope>NUCLEOTIDE SEQUENCE [LARGE SCALE GENOMIC DNA]</scope>
    <source>
        <strain evidence="1 2">ANC 4279</strain>
    </source>
</reference>
<evidence type="ECO:0008006" key="3">
    <source>
        <dbReference type="Google" id="ProtNLM"/>
    </source>
</evidence>
<comment type="caution">
    <text evidence="1">The sequence shown here is derived from an EMBL/GenBank/DDBJ whole genome shotgun (WGS) entry which is preliminary data.</text>
</comment>
<dbReference type="Proteomes" id="UP000546536">
    <property type="component" value="Unassembled WGS sequence"/>
</dbReference>
<dbReference type="RefSeq" id="WP_171544534.1">
    <property type="nucleotide sequence ID" value="NZ_JABERG010000012.1"/>
</dbReference>
<proteinExistence type="predicted"/>
<protein>
    <recommendedName>
        <fullName evidence="3">Transposase</fullName>
    </recommendedName>
</protein>
<keyword evidence="2" id="KW-1185">Reference proteome</keyword>
<dbReference type="EMBL" id="JABERG010000012">
    <property type="protein sequence ID" value="NNH87949.1"/>
    <property type="molecule type" value="Genomic_DNA"/>
</dbReference>
<dbReference type="SUPFAM" id="SSF46689">
    <property type="entry name" value="Homeodomain-like"/>
    <property type="match status" value="1"/>
</dbReference>
<name>A0ABX1V4A9_9GAMM</name>
<accession>A0ABX1V4A9</accession>
<evidence type="ECO:0000313" key="2">
    <source>
        <dbReference type="Proteomes" id="UP000546536"/>
    </source>
</evidence>
<gene>
    <name evidence="1" type="ORF">HLH13_09605</name>
</gene>
<organism evidence="1 2">
    <name type="scientific">Acinetobacter terrae</name>
    <dbReference type="NCBI Taxonomy" id="2731247"/>
    <lineage>
        <taxon>Bacteria</taxon>
        <taxon>Pseudomonadati</taxon>
        <taxon>Pseudomonadota</taxon>
        <taxon>Gammaproteobacteria</taxon>
        <taxon>Moraxellales</taxon>
        <taxon>Moraxellaceae</taxon>
        <taxon>Acinetobacter</taxon>
        <taxon>Acinetobacter Taxon 24</taxon>
    </lineage>
</organism>
<evidence type="ECO:0000313" key="1">
    <source>
        <dbReference type="EMBL" id="NNH87949.1"/>
    </source>
</evidence>
<sequence>MRYSKAIKEKCVFEITNGKSLEEIFQKYRVNRTTLGIWKREEFTRIANDDSITVEMLDDDRNKKTKKIKRLNQKILVIEAILKLKGKLPIHNPSEK</sequence>
<dbReference type="InterPro" id="IPR009057">
    <property type="entry name" value="Homeodomain-like_sf"/>
</dbReference>